<dbReference type="InterPro" id="IPR007444">
    <property type="entry name" value="Glucan_biosyn_MdoG_C"/>
</dbReference>
<feature type="signal peptide" evidence="7">
    <location>
        <begin position="1"/>
        <end position="28"/>
    </location>
</feature>
<proteinExistence type="inferred from homology"/>
<feature type="domain" description="Glucan biosynthesis periplasmic MdoG C-terminal" evidence="8">
    <location>
        <begin position="40"/>
        <end position="521"/>
    </location>
</feature>
<dbReference type="PANTHER" id="PTHR30504">
    <property type="entry name" value="GLUCANS BIOSYNTHESIS PROTEIN"/>
    <property type="match status" value="1"/>
</dbReference>
<organism evidence="9 10">
    <name type="scientific">Rouxiella badensis</name>
    <dbReference type="NCBI Taxonomy" id="1646377"/>
    <lineage>
        <taxon>Bacteria</taxon>
        <taxon>Pseudomonadati</taxon>
        <taxon>Pseudomonadota</taxon>
        <taxon>Gammaproteobacteria</taxon>
        <taxon>Enterobacterales</taxon>
        <taxon>Yersiniaceae</taxon>
        <taxon>Rouxiella</taxon>
    </lineage>
</organism>
<evidence type="ECO:0000256" key="6">
    <source>
        <dbReference type="ARBA" id="ARBA00022764"/>
    </source>
</evidence>
<evidence type="ECO:0000256" key="1">
    <source>
        <dbReference type="ARBA" id="ARBA00004418"/>
    </source>
</evidence>
<evidence type="ECO:0000256" key="7">
    <source>
        <dbReference type="SAM" id="SignalP"/>
    </source>
</evidence>
<evidence type="ECO:0000256" key="4">
    <source>
        <dbReference type="ARBA" id="ARBA00015372"/>
    </source>
</evidence>
<feature type="chain" id="PRO_5010875060" description="Glucans biosynthesis protein D" evidence="7">
    <location>
        <begin position="29"/>
        <end position="534"/>
    </location>
</feature>
<name>A0A1X0WKJ7_9GAMM</name>
<comment type="pathway">
    <text evidence="2">Glycan metabolism; osmoregulated periplasmic glucan (OPG) biosynthesis.</text>
</comment>
<dbReference type="InterPro" id="IPR013783">
    <property type="entry name" value="Ig-like_fold"/>
</dbReference>
<dbReference type="InterPro" id="IPR014438">
    <property type="entry name" value="Glucan_biosyn_MdoG/MdoD"/>
</dbReference>
<evidence type="ECO:0000256" key="5">
    <source>
        <dbReference type="ARBA" id="ARBA00022729"/>
    </source>
</evidence>
<accession>A0A1X0WKJ7</accession>
<gene>
    <name evidence="9" type="ORF">BS640_02100</name>
</gene>
<dbReference type="EMBL" id="MRWE01000002">
    <property type="protein sequence ID" value="ORJ27280.1"/>
    <property type="molecule type" value="Genomic_DNA"/>
</dbReference>
<dbReference type="Proteomes" id="UP000192536">
    <property type="component" value="Unassembled WGS sequence"/>
</dbReference>
<evidence type="ECO:0000256" key="3">
    <source>
        <dbReference type="ARBA" id="ARBA00009284"/>
    </source>
</evidence>
<dbReference type="PIRSF" id="PIRSF006281">
    <property type="entry name" value="MdoG"/>
    <property type="match status" value="1"/>
</dbReference>
<dbReference type="PROSITE" id="PS51318">
    <property type="entry name" value="TAT"/>
    <property type="match status" value="1"/>
</dbReference>
<keyword evidence="5 7" id="KW-0732">Signal</keyword>
<sequence>MVTRRNFLAYTSFSMALAALGLTPEALAAQRLKLGKVSAFSFEWLVQLAETQAKSPFIPPETVPENILANINYDIYRKIIYNPDYALFGKTASRFPVTFFSVSGLHHTPVKMSVVENHLAQEIIQDIGYFSLPNKTPGVLPKIKGNVFTGFRVLENQQVLETHPDKDWVSFLGASYFRAVGELGQFGLSARGIAINTVYNGEPEEFPDFTHFWFETPEGDSNRLVVYALLDGPSICGAYRFVLQRTKGVVMDVDCSLFLRRDVGRFGIAPQTSMFWFSKIAKGSASDWRPEVHDSDGLALWTGHGEHLWRPLNNPLQIQVSAFSDNNPRGFGLMQKERNFNAYLGSVGYERRPDLWVETRGEWGEGSVQLVEIPTDDEIYDNIVAMWVPKEPAVAGSQHQFSYRLHWLADEPFPSSLARCGATRLGRGGNPGAYPPSGVRKFMIEFSGKVLDELPVDAKPEAVLWASRGSFDGVKVEKSPGDNKRWRAFFDLHSQGKEPVELRLYLKNAEKTLSETWIYQYLPFESSPRPLQGI</sequence>
<evidence type="ECO:0000313" key="9">
    <source>
        <dbReference type="EMBL" id="ORJ27280.1"/>
    </source>
</evidence>
<dbReference type="SUPFAM" id="SSF81296">
    <property type="entry name" value="E set domains"/>
    <property type="match status" value="1"/>
</dbReference>
<dbReference type="Gene3D" id="2.70.98.10">
    <property type="match status" value="1"/>
</dbReference>
<dbReference type="GO" id="GO:0030246">
    <property type="term" value="F:carbohydrate binding"/>
    <property type="evidence" value="ECO:0007669"/>
    <property type="project" value="InterPro"/>
</dbReference>
<dbReference type="Gene3D" id="2.60.40.10">
    <property type="entry name" value="Immunoglobulins"/>
    <property type="match status" value="1"/>
</dbReference>
<dbReference type="InterPro" id="IPR006311">
    <property type="entry name" value="TAT_signal"/>
</dbReference>
<keyword evidence="10" id="KW-1185">Reference proteome</keyword>
<dbReference type="InterPro" id="IPR014756">
    <property type="entry name" value="Ig_E-set"/>
</dbReference>
<dbReference type="Pfam" id="PF04349">
    <property type="entry name" value="MdoG"/>
    <property type="match status" value="1"/>
</dbReference>
<dbReference type="GO" id="GO:0051274">
    <property type="term" value="P:beta-glucan biosynthetic process"/>
    <property type="evidence" value="ECO:0007669"/>
    <property type="project" value="TreeGrafter"/>
</dbReference>
<keyword evidence="6" id="KW-0574">Periplasm</keyword>
<dbReference type="AlphaFoldDB" id="A0A1X0WKJ7"/>
<dbReference type="RefSeq" id="WP_017489980.1">
    <property type="nucleotide sequence ID" value="NZ_CAUQAZ010000012.1"/>
</dbReference>
<dbReference type="SUPFAM" id="SSF74650">
    <property type="entry name" value="Galactose mutarotase-like"/>
    <property type="match status" value="1"/>
</dbReference>
<dbReference type="PANTHER" id="PTHR30504:SF3">
    <property type="entry name" value="GLUCANS BIOSYNTHESIS PROTEIN D"/>
    <property type="match status" value="1"/>
</dbReference>
<dbReference type="STRING" id="1646377.BS640_02100"/>
<comment type="caution">
    <text evidence="9">The sequence shown here is derived from an EMBL/GenBank/DDBJ whole genome shotgun (WGS) entry which is preliminary data.</text>
</comment>
<dbReference type="InterPro" id="IPR011013">
    <property type="entry name" value="Gal_mutarotase_sf_dom"/>
</dbReference>
<evidence type="ECO:0000259" key="8">
    <source>
        <dbReference type="Pfam" id="PF04349"/>
    </source>
</evidence>
<evidence type="ECO:0000313" key="10">
    <source>
        <dbReference type="Proteomes" id="UP000192536"/>
    </source>
</evidence>
<protein>
    <recommendedName>
        <fullName evidence="4">Glucans biosynthesis protein D</fullName>
    </recommendedName>
</protein>
<comment type="similarity">
    <text evidence="3">Belongs to the OpgD/OpgG family.</text>
</comment>
<comment type="subcellular location">
    <subcellularLocation>
        <location evidence="1">Periplasm</location>
    </subcellularLocation>
</comment>
<dbReference type="GO" id="GO:0003824">
    <property type="term" value="F:catalytic activity"/>
    <property type="evidence" value="ECO:0007669"/>
    <property type="project" value="InterPro"/>
</dbReference>
<reference evidence="9 10" key="1">
    <citation type="journal article" date="2017" name="Int. J. Syst. Evol. Microbiol.">
        <title>Rouxiella badensis sp. nov. and Rouxiella silvae sp. nov. isolated from peat bog soil in Germany and emendation of the genus description.</title>
        <authorList>
            <person name="Le Fleche-Mateos A."/>
            <person name="Kugler J.H."/>
            <person name="Hansen S.H."/>
            <person name="Syldatk C."/>
            <person name="Hausmann R."/>
            <person name="Lomprez F."/>
            <person name="Vandenbogaert M."/>
            <person name="Manuguerra J.C."/>
            <person name="Grimont P.A."/>
        </authorList>
    </citation>
    <scope>NUCLEOTIDE SEQUENCE [LARGE SCALE GENOMIC DNA]</scope>
    <source>
        <strain evidence="9 10">DSM 100043</strain>
    </source>
</reference>
<dbReference type="GO" id="GO:0030288">
    <property type="term" value="C:outer membrane-bounded periplasmic space"/>
    <property type="evidence" value="ECO:0007669"/>
    <property type="project" value="TreeGrafter"/>
</dbReference>
<dbReference type="InterPro" id="IPR014718">
    <property type="entry name" value="GH-type_carb-bd"/>
</dbReference>
<dbReference type="UniPathway" id="UPA00637"/>
<evidence type="ECO:0000256" key="2">
    <source>
        <dbReference type="ARBA" id="ARBA00005001"/>
    </source>
</evidence>